<dbReference type="InterPro" id="IPR019933">
    <property type="entry name" value="DivIVA_domain"/>
</dbReference>
<organism evidence="1 2">
    <name type="scientific">Nocardioides marmorisolisilvae</name>
    <dbReference type="NCBI Taxonomy" id="1542737"/>
    <lineage>
        <taxon>Bacteria</taxon>
        <taxon>Bacillati</taxon>
        <taxon>Actinomycetota</taxon>
        <taxon>Actinomycetes</taxon>
        <taxon>Propionibacteriales</taxon>
        <taxon>Nocardioidaceae</taxon>
        <taxon>Nocardioides</taxon>
    </lineage>
</organism>
<reference evidence="1 2" key="1">
    <citation type="submission" date="2018-11" db="EMBL/GenBank/DDBJ databases">
        <authorList>
            <person name="Li F."/>
        </authorList>
    </citation>
    <scope>NUCLEOTIDE SEQUENCE [LARGE SCALE GENOMIC DNA]</scope>
    <source>
        <strain evidence="1 2">KIS18-7</strain>
    </source>
</reference>
<gene>
    <name evidence="1" type="ORF">EFL95_11295</name>
</gene>
<evidence type="ECO:0000313" key="2">
    <source>
        <dbReference type="Proteomes" id="UP000277094"/>
    </source>
</evidence>
<comment type="caution">
    <text evidence="1">The sequence shown here is derived from an EMBL/GenBank/DDBJ whole genome shotgun (WGS) entry which is preliminary data.</text>
</comment>
<keyword evidence="2" id="KW-1185">Reference proteome</keyword>
<accession>A0A3N0DVA8</accession>
<dbReference type="AlphaFoldDB" id="A0A3N0DVA8"/>
<sequence length="174" mass="19554">MADSDDVIRRIDRMRFTPVRLREGYDMGEVDDLLDRLVQAAREGHAFAPIVAGAKFTPVRMREGYDMGEVDAFLAKMAGLTPVAGESAAREAAASPTARELVARIRDSKFRTSTFREGYPITEVDELFDELVRAALEERSLLPLIDSATFSRKKFQQVYRPEDVDQALRNLAGR</sequence>
<dbReference type="Proteomes" id="UP000277094">
    <property type="component" value="Unassembled WGS sequence"/>
</dbReference>
<dbReference type="EMBL" id="RJSG01000002">
    <property type="protein sequence ID" value="RNL79557.1"/>
    <property type="molecule type" value="Genomic_DNA"/>
</dbReference>
<protein>
    <submittedName>
        <fullName evidence="1">DivIVA domain-containing protein</fullName>
    </submittedName>
</protein>
<dbReference type="RefSeq" id="WP_123234059.1">
    <property type="nucleotide sequence ID" value="NZ_RJSG01000002.1"/>
</dbReference>
<dbReference type="OrthoDB" id="5198800at2"/>
<dbReference type="NCBIfam" id="TIGR03544">
    <property type="entry name" value="DivI1A_domain"/>
    <property type="match status" value="2"/>
</dbReference>
<evidence type="ECO:0000313" key="1">
    <source>
        <dbReference type="EMBL" id="RNL79557.1"/>
    </source>
</evidence>
<name>A0A3N0DVA8_9ACTN</name>
<proteinExistence type="predicted"/>